<reference evidence="1" key="1">
    <citation type="journal article" date="2014" name="Front. Microbiol.">
        <title>High frequency of phylogenetically diverse reductive dehalogenase-homologous genes in deep subseafloor sedimentary metagenomes.</title>
        <authorList>
            <person name="Kawai M."/>
            <person name="Futagami T."/>
            <person name="Toyoda A."/>
            <person name="Takaki Y."/>
            <person name="Nishi S."/>
            <person name="Hori S."/>
            <person name="Arai W."/>
            <person name="Tsubouchi T."/>
            <person name="Morono Y."/>
            <person name="Uchiyama I."/>
            <person name="Ito T."/>
            <person name="Fujiyama A."/>
            <person name="Inagaki F."/>
            <person name="Takami H."/>
        </authorList>
    </citation>
    <scope>NUCLEOTIDE SEQUENCE</scope>
    <source>
        <strain evidence="1">Expedition CK06-06</strain>
    </source>
</reference>
<comment type="caution">
    <text evidence="1">The sequence shown here is derived from an EMBL/GenBank/DDBJ whole genome shotgun (WGS) entry which is preliminary data.</text>
</comment>
<protein>
    <submittedName>
        <fullName evidence="1">Uncharacterized protein</fullName>
    </submittedName>
</protein>
<evidence type="ECO:0000313" key="1">
    <source>
        <dbReference type="EMBL" id="GAH23362.1"/>
    </source>
</evidence>
<sequence length="31" mass="3428">VLILFPLASTGIYKFKTSPIKKDSMVSVQIC</sequence>
<feature type="non-terminal residue" evidence="1">
    <location>
        <position position="31"/>
    </location>
</feature>
<name>X1DT80_9ZZZZ</name>
<accession>X1DT80</accession>
<gene>
    <name evidence="1" type="ORF">S01H4_67466</name>
</gene>
<dbReference type="EMBL" id="BART01042465">
    <property type="protein sequence ID" value="GAH23362.1"/>
    <property type="molecule type" value="Genomic_DNA"/>
</dbReference>
<organism evidence="1">
    <name type="scientific">marine sediment metagenome</name>
    <dbReference type="NCBI Taxonomy" id="412755"/>
    <lineage>
        <taxon>unclassified sequences</taxon>
        <taxon>metagenomes</taxon>
        <taxon>ecological metagenomes</taxon>
    </lineage>
</organism>
<dbReference type="AlphaFoldDB" id="X1DT80"/>
<proteinExistence type="predicted"/>
<feature type="non-terminal residue" evidence="1">
    <location>
        <position position="1"/>
    </location>
</feature>